<reference evidence="3 4" key="1">
    <citation type="submission" date="2023-11" db="EMBL/GenBank/DDBJ databases">
        <title>MicrobeMod: A computational toolkit for identifying prokaryotic methylation and restriction-modification with nanopore sequencing.</title>
        <authorList>
            <person name="Crits-Christoph A."/>
            <person name="Kang S.C."/>
            <person name="Lee H."/>
            <person name="Ostrov N."/>
        </authorList>
    </citation>
    <scope>NUCLEOTIDE SEQUENCE [LARGE SCALE GENOMIC DNA]</scope>
    <source>
        <strain evidence="3 4">ATCC 25935</strain>
    </source>
</reference>
<dbReference type="RefSeq" id="WP_019920680.1">
    <property type="nucleotide sequence ID" value="NZ_CP140152.1"/>
</dbReference>
<dbReference type="Gene3D" id="2.60.120.1620">
    <property type="match status" value="1"/>
</dbReference>
<dbReference type="PANTHER" id="PTHR37842:SF2">
    <property type="entry name" value="GYLCOSYL HYDROLASE 115 C-TERMINAL DOMAIN-CONTAINING PROTEIN"/>
    <property type="match status" value="1"/>
</dbReference>
<dbReference type="InterPro" id="IPR029018">
    <property type="entry name" value="Hex-like_dom2"/>
</dbReference>
<dbReference type="GO" id="GO:0016787">
    <property type="term" value="F:hydrolase activity"/>
    <property type="evidence" value="ECO:0007669"/>
    <property type="project" value="UniProtKB-KW"/>
</dbReference>
<keyword evidence="4" id="KW-1185">Reference proteome</keyword>
<gene>
    <name evidence="3" type="ORF">SR858_10230</name>
</gene>
<proteinExistence type="predicted"/>
<evidence type="ECO:0000313" key="4">
    <source>
        <dbReference type="Proteomes" id="UP001326110"/>
    </source>
</evidence>
<evidence type="ECO:0000313" key="3">
    <source>
        <dbReference type="EMBL" id="WQH06674.1"/>
    </source>
</evidence>
<evidence type="ECO:0000256" key="1">
    <source>
        <dbReference type="ARBA" id="ARBA00022801"/>
    </source>
</evidence>
<evidence type="ECO:0000259" key="2">
    <source>
        <dbReference type="Pfam" id="PF17829"/>
    </source>
</evidence>
<sequence>MSTPTIIALRIIPVVMALLAALPAGALTLYDGKQVATVVHEDTPTAALAARLLARDLQAVSGVAPKVGTSLADCGRVCIVLGRRDAPQVVKIAADAKLPLDDLRGQWERYRRAVVPNGATTYLLIAGSDARGATWGVVDLTRELGVSSWEWWADVAPRKQASITVDDRAVLSAPPSVKYRGIFLNDEDWGLQPWAAKTYDKAAKDIGPATYARIYELLWRLKANTIWPAMHDSTKPFYQIAGNPEMARDYAIVVGTSHAEPMMRNNVREWRKKEDGEFNFFTNRDKMLDYWQRRVDEVKGYENIYSLGVRGIHDSPMEGASSAEQARDAVAEVVGLQRQMLAKSTGNPVGEVPQALTLYKEVLDLYKAGLKVPGDATIVWPDDNYGYLAQLSTPQERARAGGAGIYYHLSYWGRPHDYLWLGTTRPALVREQLDRAWQTGARNMWIVNVGDIKPVEYLTQYFLDLAFDHTQIAQTPDQHQRAWFAAQFGSQQADALAALKREYYDLAWERRPEFMGFGQTEPTTPNGVNAYLRTGGDEARRRLARYEALTKQAEQLGAALPADRQDAYFELVLYPIRASANLNARILKLELAAAMARQSQAGAQEQVEQARAAHNALVADTARYNALAGGKWQHMMDLAPRRLPVFHAPVFPTYPAPAKAIALPVSKVPVISLAAASSGKNAAWEVVPGLGSNGDALRSRLDMASVTMEEAAKLSPLDYRFEQKNTGSARIKLVAVPVHPLTSSNSLRIGVRIDGGPWEVLDFRTFGRSDEWKQNVLSNTAVRTLERPQLAKGAHRIEVAALDPGFILDRIDISADGAPDYYGAPPAAGR</sequence>
<dbReference type="InterPro" id="IPR042301">
    <property type="entry name" value="GH115_sf"/>
</dbReference>
<keyword evidence="1 3" id="KW-0378">Hydrolase</keyword>
<protein>
    <submittedName>
        <fullName evidence="3">Glycosyl hydrolase 115 family protein</fullName>
    </submittedName>
</protein>
<dbReference type="Gene3D" id="3.30.379.10">
    <property type="entry name" value="Chitobiase/beta-hexosaminidase domain 2-like"/>
    <property type="match status" value="1"/>
</dbReference>
<organism evidence="3 4">
    <name type="scientific">Duganella zoogloeoides</name>
    <dbReference type="NCBI Taxonomy" id="75659"/>
    <lineage>
        <taxon>Bacteria</taxon>
        <taxon>Pseudomonadati</taxon>
        <taxon>Pseudomonadota</taxon>
        <taxon>Betaproteobacteria</taxon>
        <taxon>Burkholderiales</taxon>
        <taxon>Oxalobacteraceae</taxon>
        <taxon>Telluria group</taxon>
        <taxon>Duganella</taxon>
    </lineage>
</organism>
<dbReference type="PANTHER" id="PTHR37842">
    <property type="match status" value="1"/>
</dbReference>
<dbReference type="SUPFAM" id="SSF55545">
    <property type="entry name" value="beta-N-acetylhexosaminidase-like domain"/>
    <property type="match status" value="1"/>
</dbReference>
<name>A0ABZ0Y3Q1_9BURK</name>
<feature type="domain" description="Gylcosyl hydrolase 115 C-terminal" evidence="2">
    <location>
        <begin position="676"/>
        <end position="826"/>
    </location>
</feature>
<dbReference type="InterPro" id="IPR041437">
    <property type="entry name" value="GH115_C"/>
</dbReference>
<dbReference type="Pfam" id="PF17829">
    <property type="entry name" value="GH115_C"/>
    <property type="match status" value="1"/>
</dbReference>
<accession>A0ABZ0Y3Q1</accession>
<dbReference type="Gene3D" id="3.20.20.520">
    <property type="entry name" value="Glycosyl hydrolase family 115"/>
    <property type="match status" value="1"/>
</dbReference>
<dbReference type="Pfam" id="PF15979">
    <property type="entry name" value="Glyco_hydro_115"/>
    <property type="match status" value="1"/>
</dbReference>
<dbReference type="Gene3D" id="1.20.58.2150">
    <property type="match status" value="1"/>
</dbReference>
<dbReference type="Proteomes" id="UP001326110">
    <property type="component" value="Chromosome"/>
</dbReference>
<dbReference type="InterPro" id="IPR031924">
    <property type="entry name" value="GH115"/>
</dbReference>
<dbReference type="EMBL" id="CP140152">
    <property type="protein sequence ID" value="WQH06674.1"/>
    <property type="molecule type" value="Genomic_DNA"/>
</dbReference>